<dbReference type="EMBL" id="CP007174">
    <property type="protein sequence ID" value="AIF84169.1"/>
    <property type="molecule type" value="Genomic_DNA"/>
</dbReference>
<sequence length="117" mass="13378">MHFTKRCMSMNYELRGRLEKTADLLQSKFVPDFVEFADSQIAKEGFKISNERDFVIGGFLTLLLFEAAKSRPAGLTQDESIEVLEVAVKRFREIDRIIAKPKPKPKSSRKNRVGARS</sequence>
<dbReference type="HOGENOM" id="CLU_2079312_0_0_2"/>
<evidence type="ECO:0000313" key="2">
    <source>
        <dbReference type="Proteomes" id="UP000028194"/>
    </source>
</evidence>
<dbReference type="Proteomes" id="UP000028194">
    <property type="component" value="Chromosome"/>
</dbReference>
<accession>A0A075MY12</accession>
<gene>
    <name evidence="1" type="ORF">NTE_02114</name>
</gene>
<protein>
    <submittedName>
        <fullName evidence="1">Uncharacterized protein</fullName>
    </submittedName>
</protein>
<dbReference type="AlphaFoldDB" id="A0A075MY12"/>
<organism evidence="1 2">
    <name type="scientific">Candidatus Nitrososphaera evergladensis SR1</name>
    <dbReference type="NCBI Taxonomy" id="1459636"/>
    <lineage>
        <taxon>Archaea</taxon>
        <taxon>Nitrososphaerota</taxon>
        <taxon>Nitrososphaeria</taxon>
        <taxon>Nitrososphaerales</taxon>
        <taxon>Nitrososphaeraceae</taxon>
        <taxon>Nitrososphaera</taxon>
    </lineage>
</organism>
<proteinExistence type="predicted"/>
<keyword evidence="2" id="KW-1185">Reference proteome</keyword>
<name>A0A075MY12_9ARCH</name>
<evidence type="ECO:0000313" key="1">
    <source>
        <dbReference type="EMBL" id="AIF84169.1"/>
    </source>
</evidence>
<reference evidence="1 2" key="1">
    <citation type="journal article" date="2014" name="PLoS ONE">
        <title>Genome Sequence of Candidatus Nitrososphaera evergladensis from Group I.1b Enriched from Everglades Soil Reveals Novel Genomic Features of the Ammonia-Oxidizing Archaea.</title>
        <authorList>
            <person name="Zhalnina K.V."/>
            <person name="Dias R."/>
            <person name="Leonard M.T."/>
            <person name="Dorr de Quadros P."/>
            <person name="Camargo F.A."/>
            <person name="Drew J.C."/>
            <person name="Farmerie W.G."/>
            <person name="Daroub S.H."/>
            <person name="Triplett E.W."/>
        </authorList>
    </citation>
    <scope>NUCLEOTIDE SEQUENCE [LARGE SCALE GENOMIC DNA]</scope>
    <source>
        <strain evidence="1 2">SR1</strain>
    </source>
</reference>
<dbReference type="KEGG" id="nev:NTE_02114"/>
<dbReference type="STRING" id="1459636.NTE_02114"/>